<dbReference type="OrthoDB" id="1264741at2"/>
<evidence type="ECO:0000313" key="3">
    <source>
        <dbReference type="Proteomes" id="UP000184543"/>
    </source>
</evidence>
<keyword evidence="3" id="KW-1185">Reference proteome</keyword>
<evidence type="ECO:0000256" key="1">
    <source>
        <dbReference type="SAM" id="Phobius"/>
    </source>
</evidence>
<keyword evidence="1" id="KW-0472">Membrane</keyword>
<dbReference type="Proteomes" id="UP000184543">
    <property type="component" value="Unassembled WGS sequence"/>
</dbReference>
<organism evidence="2 3">
    <name type="scientific">Pseudozobellia thermophila</name>
    <dbReference type="NCBI Taxonomy" id="192903"/>
    <lineage>
        <taxon>Bacteria</taxon>
        <taxon>Pseudomonadati</taxon>
        <taxon>Bacteroidota</taxon>
        <taxon>Flavobacteriia</taxon>
        <taxon>Flavobacteriales</taxon>
        <taxon>Flavobacteriaceae</taxon>
        <taxon>Pseudozobellia</taxon>
    </lineage>
</organism>
<sequence length="306" mass="33742">MLAKKWVLVPEDTCVEFSETNTTFSNGSTSNGFKVTLYEEGTNNWAQFEHSHSLEDYESQMSAIMGHEVDVQLQPVQYQNKDTGVWEAYGRPTMNFMQKQVGFADDMINAPSIIAGDAFLRQPGSIRCNFTYKVSKSAEKLGSTIKPGVMNTKVHDLAKLARKGKLASLGRLTKPLGPAANILTAGVIYDEVFVSNKWDAHTIVDGTLLVVGVIAAGAGAPIVLAGIAVYGIVDYFFDIGKGLDRTIGRDSGLWDDSVQQAPVDREALFQRAVDRFENYNLWEQTKIEIDNTMVKKPLIQKPLIKG</sequence>
<dbReference type="RefSeq" id="WP_072995854.1">
    <property type="nucleotide sequence ID" value="NZ_FQYU01000018.1"/>
</dbReference>
<proteinExistence type="predicted"/>
<name>A0A1M6P597_9FLAO</name>
<dbReference type="STRING" id="192903.SAMN04488513_11816"/>
<keyword evidence="1" id="KW-1133">Transmembrane helix</keyword>
<dbReference type="AlphaFoldDB" id="A0A1M6P597"/>
<accession>A0A1M6P597</accession>
<dbReference type="EMBL" id="FQYU01000018">
    <property type="protein sequence ID" value="SHK03108.1"/>
    <property type="molecule type" value="Genomic_DNA"/>
</dbReference>
<evidence type="ECO:0000313" key="2">
    <source>
        <dbReference type="EMBL" id="SHK03108.1"/>
    </source>
</evidence>
<gene>
    <name evidence="2" type="ORF">SAMN04488513_11816</name>
</gene>
<keyword evidence="1" id="KW-0812">Transmembrane</keyword>
<reference evidence="3" key="1">
    <citation type="submission" date="2016-11" db="EMBL/GenBank/DDBJ databases">
        <authorList>
            <person name="Varghese N."/>
            <person name="Submissions S."/>
        </authorList>
    </citation>
    <scope>NUCLEOTIDE SEQUENCE [LARGE SCALE GENOMIC DNA]</scope>
    <source>
        <strain evidence="3">DSM 19858</strain>
    </source>
</reference>
<feature type="transmembrane region" description="Helical" evidence="1">
    <location>
        <begin position="208"/>
        <end position="233"/>
    </location>
</feature>
<protein>
    <submittedName>
        <fullName evidence="2">Uncharacterized protein</fullName>
    </submittedName>
</protein>